<name>A0A854QH56_CRYNE</name>
<protein>
    <submittedName>
        <fullName evidence="3">Uncharacterized protein</fullName>
    </submittedName>
</protein>
<gene>
    <name evidence="3" type="ORF">C361_02275</name>
</gene>
<evidence type="ECO:0000313" key="3">
    <source>
        <dbReference type="EMBL" id="OXG24422.1"/>
    </source>
</evidence>
<accession>A0A854QH56</accession>
<evidence type="ECO:0000256" key="2">
    <source>
        <dbReference type="SAM" id="Phobius"/>
    </source>
</evidence>
<sequence>MPKINVTFDDFDPLLVYSDYTQWSTPNPQDHPTWYNASENETGVPWHEATIHYTTIQGASFAFNFTASSAWIYGASGPSSSATNYTITLDGASSSHTAENTTSSDNALGQGRTLLWSAQGLEEGEAHKVELRNEGSGVGVDLVVLEVDVGENTSNSTLDNTSPEISYTGTWDSNNGSFYGGSSSYTQGAGNEFSFNFTGSALYIYGDQVNDHGPYSIFFNASTIPYATYSGRSGCAVGGVEKSCEKLGTLKAFVGGLGEGEHQVRLVNEGEETYFDFDYLQYTTPSTYPSFILDPTCANGICASSSSDNTTTTAASGASGAATSAATTAPSSTESSGASANLYGREGGYAGLGTGLLIGIMGVWSMRRMGWA</sequence>
<comment type="caution">
    <text evidence="3">The sequence shown here is derived from an EMBL/GenBank/DDBJ whole genome shotgun (WGS) entry which is preliminary data.</text>
</comment>
<dbReference type="OrthoDB" id="2563669at2759"/>
<proteinExistence type="predicted"/>
<keyword evidence="2" id="KW-0472">Membrane</keyword>
<reference evidence="3 4" key="1">
    <citation type="submission" date="2017-06" db="EMBL/GenBank/DDBJ databases">
        <title>Global population genomics of the pathogenic fungus Cryptococcus neoformans var. grubii.</title>
        <authorList>
            <person name="Cuomo C."/>
            <person name="Litvintseva A."/>
            <person name="Chen Y."/>
            <person name="Young S."/>
            <person name="Zeng Q."/>
            <person name="Chapman S."/>
            <person name="Gujja S."/>
            <person name="Saif S."/>
            <person name="Birren B."/>
        </authorList>
    </citation>
    <scope>NUCLEOTIDE SEQUENCE [LARGE SCALE GENOMIC DNA]</scope>
    <source>
        <strain evidence="3 4">Tu259-1</strain>
    </source>
</reference>
<evidence type="ECO:0000313" key="4">
    <source>
        <dbReference type="Proteomes" id="UP000199727"/>
    </source>
</evidence>
<keyword evidence="2" id="KW-1133">Transmembrane helix</keyword>
<dbReference type="Gene3D" id="2.60.120.260">
    <property type="entry name" value="Galactose-binding domain-like"/>
    <property type="match status" value="2"/>
</dbReference>
<dbReference type="EMBL" id="AMKT01000032">
    <property type="protein sequence ID" value="OXG24422.1"/>
    <property type="molecule type" value="Genomic_DNA"/>
</dbReference>
<evidence type="ECO:0000256" key="1">
    <source>
        <dbReference type="SAM" id="MobiDB-lite"/>
    </source>
</evidence>
<dbReference type="AlphaFoldDB" id="A0A854QH56"/>
<feature type="transmembrane region" description="Helical" evidence="2">
    <location>
        <begin position="348"/>
        <end position="366"/>
    </location>
</feature>
<organism evidence="3 4">
    <name type="scientific">Cryptococcus neoformans Tu259-1</name>
    <dbReference type="NCBI Taxonomy" id="1230072"/>
    <lineage>
        <taxon>Eukaryota</taxon>
        <taxon>Fungi</taxon>
        <taxon>Dikarya</taxon>
        <taxon>Basidiomycota</taxon>
        <taxon>Agaricomycotina</taxon>
        <taxon>Tremellomycetes</taxon>
        <taxon>Tremellales</taxon>
        <taxon>Cryptococcaceae</taxon>
        <taxon>Cryptococcus</taxon>
        <taxon>Cryptococcus neoformans species complex</taxon>
    </lineage>
</organism>
<feature type="region of interest" description="Disordered" evidence="1">
    <location>
        <begin position="313"/>
        <end position="338"/>
    </location>
</feature>
<dbReference type="Proteomes" id="UP000199727">
    <property type="component" value="Unassembled WGS sequence"/>
</dbReference>
<keyword evidence="2" id="KW-0812">Transmembrane</keyword>